<sequence>MKITDFMLLLGGLGLFLYGMKMMSEGLETAAGNKLKGILEKLTSNRFLGVFVGMVITALIQSSSATTVMVVGFVNSGLMTLNQAVWVIMGANIGTTITGQLIALDIGALAPLIAFIGVMIILFFKSKRTRCIGEIIAGLGILFIGMDFMGNAMVPLRDSTFFIKMMTSFSNPLFGIAAGALFTALIQSSSASIGILQTLASSGLIGLNSSIYILFGQNIGTCITAIIASIGTNHNAKRTTIIHLLFNIIGTLLFVTIALTLPFTDWVAHFTPNSPAAQIANVHTLFNITTTLLLLPFGNLLAAIARKLLPGEDLSEPEMQLEFVKPYQIGSTAIALSQLCKEVHRMFKLATQNVTLAFDAVAKNSIDELNLVYKNEHYLDYLNMEIIRYISKISATDMPLADAKMLNALFKITGDIERIGDHALNIAQYEERIHNENLTLSEPTLKELQQMRLLILDTFHQIASNHPTHRVETLDYVLYSEETIDKMNQSFRQNQIERLHLSSCSPEACVLYSEMLIDIERISDHLLNIAQTCYQAELYLTDTL</sequence>
<evidence type="ECO:0000256" key="6">
    <source>
        <dbReference type="SAM" id="Phobius"/>
    </source>
</evidence>
<dbReference type="InterPro" id="IPR038078">
    <property type="entry name" value="PhoU-like_sf"/>
</dbReference>
<feature type="transmembrane region" description="Helical" evidence="6">
    <location>
        <begin position="45"/>
        <end position="62"/>
    </location>
</feature>
<accession>A0A926I941</accession>
<dbReference type="NCBIfam" id="NF037997">
    <property type="entry name" value="Na_Pi_symport"/>
    <property type="match status" value="1"/>
</dbReference>
<evidence type="ECO:0000313" key="9">
    <source>
        <dbReference type="Proteomes" id="UP000655830"/>
    </source>
</evidence>
<evidence type="ECO:0000259" key="7">
    <source>
        <dbReference type="Pfam" id="PF01895"/>
    </source>
</evidence>
<keyword evidence="2" id="KW-1003">Cell membrane</keyword>
<dbReference type="SUPFAM" id="SSF109755">
    <property type="entry name" value="PhoU-like"/>
    <property type="match status" value="1"/>
</dbReference>
<keyword evidence="5 6" id="KW-0472">Membrane</keyword>
<dbReference type="GO" id="GO:0005886">
    <property type="term" value="C:plasma membrane"/>
    <property type="evidence" value="ECO:0007669"/>
    <property type="project" value="UniProtKB-SubCell"/>
</dbReference>
<dbReference type="InterPro" id="IPR026022">
    <property type="entry name" value="PhoU_dom"/>
</dbReference>
<gene>
    <name evidence="8" type="ORF">H8718_07550</name>
</gene>
<evidence type="ECO:0000256" key="3">
    <source>
        <dbReference type="ARBA" id="ARBA00022692"/>
    </source>
</evidence>
<comment type="caution">
    <text evidence="8">The sequence shown here is derived from an EMBL/GenBank/DDBJ whole genome shotgun (WGS) entry which is preliminary data.</text>
</comment>
<keyword evidence="9" id="KW-1185">Reference proteome</keyword>
<feature type="transmembrane region" description="Helical" evidence="6">
    <location>
        <begin position="135"/>
        <end position="154"/>
    </location>
</feature>
<dbReference type="RefSeq" id="WP_249332463.1">
    <property type="nucleotide sequence ID" value="NZ_JACRSY010000010.1"/>
</dbReference>
<dbReference type="InterPro" id="IPR004633">
    <property type="entry name" value="NaPi_cotrn-rel/YqeW-like"/>
</dbReference>
<feature type="transmembrane region" description="Helical" evidence="6">
    <location>
        <begin position="6"/>
        <end position="24"/>
    </location>
</feature>
<keyword evidence="3 6" id="KW-0812">Transmembrane</keyword>
<protein>
    <submittedName>
        <fullName evidence="8">Na/Pi cotransporter family protein</fullName>
    </submittedName>
</protein>
<dbReference type="Proteomes" id="UP000655830">
    <property type="component" value="Unassembled WGS sequence"/>
</dbReference>
<dbReference type="GO" id="GO:0005436">
    <property type="term" value="F:sodium:phosphate symporter activity"/>
    <property type="evidence" value="ECO:0007669"/>
    <property type="project" value="InterPro"/>
</dbReference>
<dbReference type="GO" id="GO:0044341">
    <property type="term" value="P:sodium-dependent phosphate transport"/>
    <property type="evidence" value="ECO:0007669"/>
    <property type="project" value="InterPro"/>
</dbReference>
<dbReference type="InterPro" id="IPR003841">
    <property type="entry name" value="Na/Pi_transpt"/>
</dbReference>
<evidence type="ECO:0000256" key="4">
    <source>
        <dbReference type="ARBA" id="ARBA00022989"/>
    </source>
</evidence>
<dbReference type="Gene3D" id="1.20.58.220">
    <property type="entry name" value="Phosphate transport system protein phou homolog 2, domain 2"/>
    <property type="match status" value="1"/>
</dbReference>
<dbReference type="EMBL" id="JACRSY010000010">
    <property type="protein sequence ID" value="MBC8579380.1"/>
    <property type="molecule type" value="Genomic_DNA"/>
</dbReference>
<dbReference type="PANTHER" id="PTHR10010:SF46">
    <property type="entry name" value="SODIUM-DEPENDENT PHOSPHATE TRANSPORT PROTEIN 2B"/>
    <property type="match status" value="1"/>
</dbReference>
<evidence type="ECO:0000313" key="8">
    <source>
        <dbReference type="EMBL" id="MBC8579380.1"/>
    </source>
</evidence>
<keyword evidence="4 6" id="KW-1133">Transmembrane helix</keyword>
<dbReference type="NCBIfam" id="TIGR00704">
    <property type="entry name" value="NaPi_cotrn_rel"/>
    <property type="match status" value="1"/>
</dbReference>
<evidence type="ECO:0000256" key="5">
    <source>
        <dbReference type="ARBA" id="ARBA00023136"/>
    </source>
</evidence>
<reference evidence="8" key="1">
    <citation type="submission" date="2020-08" db="EMBL/GenBank/DDBJ databases">
        <title>Genome public.</title>
        <authorList>
            <person name="Liu C."/>
            <person name="Sun Q."/>
        </authorList>
    </citation>
    <scope>NUCLEOTIDE SEQUENCE</scope>
    <source>
        <strain evidence="8">NSJ-12</strain>
    </source>
</reference>
<evidence type="ECO:0000256" key="1">
    <source>
        <dbReference type="ARBA" id="ARBA00004651"/>
    </source>
</evidence>
<dbReference type="Pfam" id="PF02690">
    <property type="entry name" value="Na_Pi_cotrans"/>
    <property type="match status" value="2"/>
</dbReference>
<name>A0A926I941_9FIRM</name>
<dbReference type="Pfam" id="PF01895">
    <property type="entry name" value="PhoU"/>
    <property type="match status" value="1"/>
</dbReference>
<feature type="transmembrane region" description="Helical" evidence="6">
    <location>
        <begin position="101"/>
        <end position="123"/>
    </location>
</feature>
<feature type="transmembrane region" description="Helical" evidence="6">
    <location>
        <begin position="284"/>
        <end position="305"/>
    </location>
</feature>
<evidence type="ECO:0000256" key="2">
    <source>
        <dbReference type="ARBA" id="ARBA00022475"/>
    </source>
</evidence>
<feature type="transmembrane region" description="Helical" evidence="6">
    <location>
        <begin position="244"/>
        <end position="264"/>
    </location>
</feature>
<proteinExistence type="predicted"/>
<dbReference type="AlphaFoldDB" id="A0A926I941"/>
<comment type="subcellular location">
    <subcellularLocation>
        <location evidence="1">Cell membrane</location>
        <topology evidence="1">Multi-pass membrane protein</topology>
    </subcellularLocation>
</comment>
<feature type="domain" description="PhoU" evidence="7">
    <location>
        <begin position="343"/>
        <end position="428"/>
    </location>
</feature>
<dbReference type="PANTHER" id="PTHR10010">
    <property type="entry name" value="SOLUTE CARRIER FAMILY 34 SODIUM PHOSPHATE , MEMBER 2-RELATED"/>
    <property type="match status" value="1"/>
</dbReference>
<feature type="transmembrane region" description="Helical" evidence="6">
    <location>
        <begin position="174"/>
        <end position="199"/>
    </location>
</feature>
<feature type="transmembrane region" description="Helical" evidence="6">
    <location>
        <begin position="211"/>
        <end position="232"/>
    </location>
</feature>
<organism evidence="8 9">
    <name type="scientific">Zhenhengia yiwuensis</name>
    <dbReference type="NCBI Taxonomy" id="2763666"/>
    <lineage>
        <taxon>Bacteria</taxon>
        <taxon>Bacillati</taxon>
        <taxon>Bacillota</taxon>
        <taxon>Clostridia</taxon>
        <taxon>Lachnospirales</taxon>
        <taxon>Lachnospiraceae</taxon>
        <taxon>Zhenhengia</taxon>
    </lineage>
</organism>